<evidence type="ECO:0000313" key="5">
    <source>
        <dbReference type="EMBL" id="SFU71639.1"/>
    </source>
</evidence>
<dbReference type="InterPro" id="IPR001482">
    <property type="entry name" value="T2SS/T4SS_dom"/>
</dbReference>
<feature type="domain" description="Bacterial type II secretion system protein E" evidence="4">
    <location>
        <begin position="320"/>
        <end position="334"/>
    </location>
</feature>
<comment type="similarity">
    <text evidence="1">Belongs to the GSP E family.</text>
</comment>
<reference evidence="6" key="1">
    <citation type="submission" date="2016-10" db="EMBL/GenBank/DDBJ databases">
        <authorList>
            <person name="Varghese N."/>
            <person name="Submissions S."/>
        </authorList>
    </citation>
    <scope>NUCLEOTIDE SEQUENCE [LARGE SCALE GENOMIC DNA]</scope>
    <source>
        <strain evidence="6">DSM 18168</strain>
    </source>
</reference>
<evidence type="ECO:0000313" key="6">
    <source>
        <dbReference type="Proteomes" id="UP000242496"/>
    </source>
</evidence>
<evidence type="ECO:0000259" key="4">
    <source>
        <dbReference type="PROSITE" id="PS00662"/>
    </source>
</evidence>
<dbReference type="Gene3D" id="3.30.450.90">
    <property type="match status" value="1"/>
</dbReference>
<dbReference type="GO" id="GO:0005886">
    <property type="term" value="C:plasma membrane"/>
    <property type="evidence" value="ECO:0007669"/>
    <property type="project" value="TreeGrafter"/>
</dbReference>
<organism evidence="5 6">
    <name type="scientific">Xenorhabdus koppenhoeferi</name>
    <dbReference type="NCBI Taxonomy" id="351659"/>
    <lineage>
        <taxon>Bacteria</taxon>
        <taxon>Pseudomonadati</taxon>
        <taxon>Pseudomonadota</taxon>
        <taxon>Gammaproteobacteria</taxon>
        <taxon>Enterobacterales</taxon>
        <taxon>Morganellaceae</taxon>
        <taxon>Xenorhabdus</taxon>
    </lineage>
</organism>
<name>A0A1I7IFD0_9GAMM</name>
<keyword evidence="3" id="KW-0067">ATP-binding</keyword>
<dbReference type="InterPro" id="IPR003593">
    <property type="entry name" value="AAA+_ATPase"/>
</dbReference>
<dbReference type="PANTHER" id="PTHR30258:SF1">
    <property type="entry name" value="PROTEIN TRANSPORT PROTEIN HOFB HOMOLOG"/>
    <property type="match status" value="1"/>
</dbReference>
<dbReference type="Proteomes" id="UP000242496">
    <property type="component" value="Unassembled WGS sequence"/>
</dbReference>
<dbReference type="SMART" id="SM00382">
    <property type="entry name" value="AAA"/>
    <property type="match status" value="1"/>
</dbReference>
<evidence type="ECO:0000256" key="1">
    <source>
        <dbReference type="ARBA" id="ARBA00006611"/>
    </source>
</evidence>
<dbReference type="NCBIfam" id="NF007755">
    <property type="entry name" value="PRK10436.1"/>
    <property type="match status" value="1"/>
</dbReference>
<proteinExistence type="inferred from homology"/>
<dbReference type="InterPro" id="IPR027417">
    <property type="entry name" value="P-loop_NTPase"/>
</dbReference>
<protein>
    <submittedName>
        <fullName evidence="5">Protein transport protein HofB</fullName>
    </submittedName>
</protein>
<evidence type="ECO:0000256" key="3">
    <source>
        <dbReference type="ARBA" id="ARBA00022840"/>
    </source>
</evidence>
<keyword evidence="6" id="KW-1185">Reference proteome</keyword>
<accession>A0A1I7IFD0</accession>
<dbReference type="Pfam" id="PF00437">
    <property type="entry name" value="T2SSE"/>
    <property type="match status" value="1"/>
</dbReference>
<dbReference type="GO" id="GO:0016887">
    <property type="term" value="F:ATP hydrolysis activity"/>
    <property type="evidence" value="ECO:0007669"/>
    <property type="project" value="TreeGrafter"/>
</dbReference>
<dbReference type="PANTHER" id="PTHR30258">
    <property type="entry name" value="TYPE II SECRETION SYSTEM PROTEIN GSPE-RELATED"/>
    <property type="match status" value="1"/>
</dbReference>
<dbReference type="OrthoDB" id="9804785at2"/>
<dbReference type="RefSeq" id="WP_092551536.1">
    <property type="nucleotide sequence ID" value="NZ_CAWRBG010000057.1"/>
</dbReference>
<dbReference type="PROSITE" id="PS00662">
    <property type="entry name" value="T2SP_E"/>
    <property type="match status" value="1"/>
</dbReference>
<dbReference type="AlphaFoldDB" id="A0A1I7IFD0"/>
<keyword evidence="2" id="KW-0547">Nucleotide-binding</keyword>
<dbReference type="EMBL" id="FPBJ01000020">
    <property type="protein sequence ID" value="SFU71639.1"/>
    <property type="molecule type" value="Genomic_DNA"/>
</dbReference>
<dbReference type="GO" id="GO:0005524">
    <property type="term" value="F:ATP binding"/>
    <property type="evidence" value="ECO:0007669"/>
    <property type="project" value="UniProtKB-KW"/>
</dbReference>
<evidence type="ECO:0000256" key="2">
    <source>
        <dbReference type="ARBA" id="ARBA00022741"/>
    </source>
</evidence>
<dbReference type="Gene3D" id="3.40.50.300">
    <property type="entry name" value="P-loop containing nucleotide triphosphate hydrolases"/>
    <property type="match status" value="1"/>
</dbReference>
<sequence length="504" mass="56840">MKNKENVLMEREIKDLCQQYQAIVIQKDHHTITIACSKSPNEDFIAALRFVSGLIVNVNIWPQAKIESMLTQENPLISEEIYCAESDDIESYRIEKLNINYSNHHTIQTNNIRDEDIDAPVIQLINQTLLTAIQKRASDIHFEPFKNNYQIRIRVDGILHTMKTPPPQMNASIPARLKIIAKLNIAEKRHPQDGQFDWNDSKNNYAIRISTLPTLHGEKIVLRILNTIHQLSLEQLGLPESQLQLLRQKIHLPQGMILVTGPTGSGKTVTLYSCLQYLNQAKKNICSVEDPVEIPLNGINQTPVNNKIGLDFAKVLRALLRQDPDIIMVGEIRDNETAEISMKAAQTGHLVLSTLHTNSTIDTLSRLQNLGISGYTTASCVKLIIAQRLVRKLCPHCRQQDSTPTIIPNITNKEESPSVLTLKKWHAVGCDNCFSGYYGRTAIYEFLEIKPEFLQTLSEHLTGNLSHLLIQQQGSTLFSSGITLVEKGITTLEEIYQIIGHETV</sequence>
<dbReference type="CDD" id="cd01129">
    <property type="entry name" value="PulE-GspE-like"/>
    <property type="match status" value="1"/>
</dbReference>
<gene>
    <name evidence="5" type="ORF">SAMN05421784_12047</name>
</gene>
<dbReference type="SUPFAM" id="SSF52540">
    <property type="entry name" value="P-loop containing nucleoside triphosphate hydrolases"/>
    <property type="match status" value="1"/>
</dbReference>
<dbReference type="STRING" id="351659.SAMN05421784_12047"/>